<name>A0A841FXV9_9ACTN</name>
<evidence type="ECO:0000259" key="1">
    <source>
        <dbReference type="Pfam" id="PF04149"/>
    </source>
</evidence>
<comment type="caution">
    <text evidence="2">The sequence shown here is derived from an EMBL/GenBank/DDBJ whole genome shotgun (WGS) entry which is preliminary data.</text>
</comment>
<organism evidence="2 3">
    <name type="scientific">Phytomonospora endophytica</name>
    <dbReference type="NCBI Taxonomy" id="714109"/>
    <lineage>
        <taxon>Bacteria</taxon>
        <taxon>Bacillati</taxon>
        <taxon>Actinomycetota</taxon>
        <taxon>Actinomycetes</taxon>
        <taxon>Micromonosporales</taxon>
        <taxon>Micromonosporaceae</taxon>
        <taxon>Phytomonospora</taxon>
    </lineage>
</organism>
<evidence type="ECO:0000313" key="2">
    <source>
        <dbReference type="EMBL" id="MBB6038372.1"/>
    </source>
</evidence>
<dbReference type="RefSeq" id="WP_239121941.1">
    <property type="nucleotide sequence ID" value="NZ_BONT01000009.1"/>
</dbReference>
<evidence type="ECO:0000313" key="3">
    <source>
        <dbReference type="Proteomes" id="UP000548476"/>
    </source>
</evidence>
<reference evidence="2 3" key="1">
    <citation type="submission" date="2020-08" db="EMBL/GenBank/DDBJ databases">
        <title>Genomic Encyclopedia of Type Strains, Phase IV (KMG-IV): sequencing the most valuable type-strain genomes for metagenomic binning, comparative biology and taxonomic classification.</title>
        <authorList>
            <person name="Goeker M."/>
        </authorList>
    </citation>
    <scope>NUCLEOTIDE SEQUENCE [LARGE SCALE GENOMIC DNA]</scope>
    <source>
        <strain evidence="2 3">YIM 65646</strain>
    </source>
</reference>
<sequence>MEKLKGYAEWRTSTKSGQTGNCVEIAGLPTGIGIRDTKDRAAGHLTVTPDEWRGFLATFAK</sequence>
<accession>A0A841FXV9</accession>
<gene>
    <name evidence="2" type="ORF">HNR73_006255</name>
</gene>
<proteinExistence type="predicted"/>
<protein>
    <recommendedName>
        <fullName evidence="1">DUF397 domain-containing protein</fullName>
    </recommendedName>
</protein>
<feature type="domain" description="DUF397" evidence="1">
    <location>
        <begin position="8"/>
        <end position="58"/>
    </location>
</feature>
<dbReference type="Proteomes" id="UP000548476">
    <property type="component" value="Unassembled WGS sequence"/>
</dbReference>
<dbReference type="AlphaFoldDB" id="A0A841FXV9"/>
<keyword evidence="3" id="KW-1185">Reference proteome</keyword>
<dbReference type="EMBL" id="JACHGT010000016">
    <property type="protein sequence ID" value="MBB6038372.1"/>
    <property type="molecule type" value="Genomic_DNA"/>
</dbReference>
<dbReference type="InterPro" id="IPR007278">
    <property type="entry name" value="DUF397"/>
</dbReference>
<dbReference type="Pfam" id="PF04149">
    <property type="entry name" value="DUF397"/>
    <property type="match status" value="1"/>
</dbReference>